<organism evidence="8">
    <name type="scientific">Veillonella atypica</name>
    <dbReference type="NCBI Taxonomy" id="39777"/>
    <lineage>
        <taxon>Bacteria</taxon>
        <taxon>Bacillati</taxon>
        <taxon>Bacillota</taxon>
        <taxon>Negativicutes</taxon>
        <taxon>Veillonellales</taxon>
        <taxon>Veillonellaceae</taxon>
        <taxon>Veillonella</taxon>
    </lineage>
</organism>
<accession>A0A133S5N9</accession>
<dbReference type="InterPro" id="IPR001320">
    <property type="entry name" value="Iontro_rcpt_C"/>
</dbReference>
<dbReference type="PANTHER" id="PTHR35936:SF38">
    <property type="entry name" value="GLUTAMINE-BINDING PERIPLASMIC PROTEIN"/>
    <property type="match status" value="1"/>
</dbReference>
<reference evidence="8 9" key="1">
    <citation type="submission" date="2016-01" db="EMBL/GenBank/DDBJ databases">
        <authorList>
            <person name="Oliw E.H."/>
        </authorList>
    </citation>
    <scope>NUCLEOTIDE SEQUENCE [LARGE SCALE GENOMIC DNA]</scope>
    <source>
        <strain evidence="8 9">CMW7756B</strain>
    </source>
</reference>
<dbReference type="PANTHER" id="PTHR35936">
    <property type="entry name" value="MEMBRANE-BOUND LYTIC MUREIN TRANSGLYCOSYLASE F"/>
    <property type="match status" value="1"/>
</dbReference>
<comment type="caution">
    <text evidence="8">The sequence shown here is derived from an EMBL/GenBank/DDBJ whole genome shotgun (WGS) entry which is preliminary data.</text>
</comment>
<keyword evidence="3 5" id="KW-0732">Signal</keyword>
<dbReference type="Proteomes" id="UP000070226">
    <property type="component" value="Unassembled WGS sequence"/>
</dbReference>
<dbReference type="RefSeq" id="WP_060807379.1">
    <property type="nucleotide sequence ID" value="NZ_KQ958061.1"/>
</dbReference>
<evidence type="ECO:0000256" key="2">
    <source>
        <dbReference type="ARBA" id="ARBA00010333"/>
    </source>
</evidence>
<dbReference type="AlphaFoldDB" id="A0A133S5N9"/>
<dbReference type="SMART" id="SM00079">
    <property type="entry name" value="PBPe"/>
    <property type="match status" value="1"/>
</dbReference>
<dbReference type="STRING" id="39777.B7L28_03820"/>
<dbReference type="Pfam" id="PF00497">
    <property type="entry name" value="SBP_bac_3"/>
    <property type="match status" value="1"/>
</dbReference>
<dbReference type="PROSITE" id="PS51257">
    <property type="entry name" value="PROKAR_LIPOPROTEIN"/>
    <property type="match status" value="1"/>
</dbReference>
<evidence type="ECO:0000313" key="8">
    <source>
        <dbReference type="EMBL" id="KXA65007.1"/>
    </source>
</evidence>
<dbReference type="InterPro" id="IPR018313">
    <property type="entry name" value="SBP_3_CS"/>
</dbReference>
<evidence type="ECO:0000256" key="5">
    <source>
        <dbReference type="SAM" id="SignalP"/>
    </source>
</evidence>
<evidence type="ECO:0000313" key="9">
    <source>
        <dbReference type="Proteomes" id="UP000070226"/>
    </source>
</evidence>
<dbReference type="InterPro" id="IPR001638">
    <property type="entry name" value="Solute-binding_3/MltF_N"/>
</dbReference>
<proteinExistence type="inferred from homology"/>
<evidence type="ECO:0000259" key="7">
    <source>
        <dbReference type="SMART" id="SM00079"/>
    </source>
</evidence>
<evidence type="ECO:0000259" key="6">
    <source>
        <dbReference type="SMART" id="SM00062"/>
    </source>
</evidence>
<evidence type="ECO:0000256" key="1">
    <source>
        <dbReference type="ARBA" id="ARBA00004196"/>
    </source>
</evidence>
<dbReference type="SUPFAM" id="SSF53850">
    <property type="entry name" value="Periplasmic binding protein-like II"/>
    <property type="match status" value="1"/>
</dbReference>
<feature type="chain" id="PRO_5038662377" evidence="5">
    <location>
        <begin position="20"/>
        <end position="269"/>
    </location>
</feature>
<evidence type="ECO:0000256" key="3">
    <source>
        <dbReference type="ARBA" id="ARBA00022729"/>
    </source>
</evidence>
<dbReference type="GO" id="GO:0030313">
    <property type="term" value="C:cell envelope"/>
    <property type="evidence" value="ECO:0007669"/>
    <property type="project" value="UniProtKB-SubCell"/>
</dbReference>
<dbReference type="PROSITE" id="PS01039">
    <property type="entry name" value="SBP_BACTERIAL_3"/>
    <property type="match status" value="1"/>
</dbReference>
<comment type="similarity">
    <text evidence="2 4">Belongs to the bacterial solute-binding protein 3 family.</text>
</comment>
<evidence type="ECO:0000256" key="4">
    <source>
        <dbReference type="RuleBase" id="RU003744"/>
    </source>
</evidence>
<dbReference type="PATRIC" id="fig|39777.7.peg.660"/>
<name>A0A133S5N9_9FIRM</name>
<feature type="domain" description="Ionotropic glutamate receptor C-terminal" evidence="7">
    <location>
        <begin position="37"/>
        <end position="256"/>
    </location>
</feature>
<dbReference type="CDD" id="cd13624">
    <property type="entry name" value="PBP2_Arg_Lys_His"/>
    <property type="match status" value="1"/>
</dbReference>
<dbReference type="Gene3D" id="3.40.190.10">
    <property type="entry name" value="Periplasmic binding protein-like II"/>
    <property type="match status" value="2"/>
</dbReference>
<feature type="signal peptide" evidence="5">
    <location>
        <begin position="1"/>
        <end position="19"/>
    </location>
</feature>
<protein>
    <submittedName>
        <fullName evidence="8">Putative glutamine ABC transporter periplasmic protein</fullName>
    </submittedName>
</protein>
<dbReference type="SMART" id="SM00062">
    <property type="entry name" value="PBPb"/>
    <property type="match status" value="1"/>
</dbReference>
<feature type="domain" description="Solute-binding protein family 3/N-terminal" evidence="6">
    <location>
        <begin position="37"/>
        <end position="257"/>
    </location>
</feature>
<dbReference type="GO" id="GO:0015276">
    <property type="term" value="F:ligand-gated monoatomic ion channel activity"/>
    <property type="evidence" value="ECO:0007669"/>
    <property type="project" value="InterPro"/>
</dbReference>
<comment type="subcellular location">
    <subcellularLocation>
        <location evidence="1">Cell envelope</location>
    </subcellularLocation>
</comment>
<dbReference type="GO" id="GO:0016020">
    <property type="term" value="C:membrane"/>
    <property type="evidence" value="ECO:0007669"/>
    <property type="project" value="InterPro"/>
</dbReference>
<dbReference type="EMBL" id="LRQT01000014">
    <property type="protein sequence ID" value="KXA65007.1"/>
    <property type="molecule type" value="Genomic_DNA"/>
</dbReference>
<sequence length="269" mass="29510">MFNKKVKKLVLGSLMVVMAASLVGGCGSSSTTTSNKKLIVGTNATFVPFEFKDDKTQDYAGFDIDLIRAIGKRINKDVELKNVAFDALIPALNTHDIDVAASGMTITKARSEKVLFSSPYYENALAIVYKDSNGIHSLDDLKNKKIAAQMGTTGSDLAHKIEGTSVKEFDHSNEALLELQNGGVDATVIDLPVAQYYSTKHPDEHIQILPYPNTKEYLGLALNKDNKALQEEINKAIADMKADGEFNTLYKKWFNVDAPADMPVVLDFK</sequence>
<gene>
    <name evidence="8" type="ORF">HMPREF3233_00672</name>
</gene>